<gene>
    <name evidence="2" type="ORF">AVDCRST_MAG25-3278</name>
</gene>
<sequence length="61" mass="7289">VRRTARRGRRETGSRCSGRDRRDKLGLHELRLQGRGRAPREVPGLWREPRGLRHRPHPRYV</sequence>
<evidence type="ECO:0000256" key="1">
    <source>
        <dbReference type="SAM" id="MobiDB-lite"/>
    </source>
</evidence>
<feature type="region of interest" description="Disordered" evidence="1">
    <location>
        <begin position="1"/>
        <end position="61"/>
    </location>
</feature>
<name>A0A6J4SAV4_9ACTN</name>
<proteinExistence type="predicted"/>
<feature type="non-terminal residue" evidence="2">
    <location>
        <position position="61"/>
    </location>
</feature>
<evidence type="ECO:0000313" key="2">
    <source>
        <dbReference type="EMBL" id="CAA9489463.1"/>
    </source>
</evidence>
<protein>
    <submittedName>
        <fullName evidence="2">Uncharacterized protein</fullName>
    </submittedName>
</protein>
<feature type="compositionally biased region" description="Basic and acidic residues" evidence="1">
    <location>
        <begin position="10"/>
        <end position="32"/>
    </location>
</feature>
<organism evidence="2">
    <name type="scientific">uncultured Rubrobacteraceae bacterium</name>
    <dbReference type="NCBI Taxonomy" id="349277"/>
    <lineage>
        <taxon>Bacteria</taxon>
        <taxon>Bacillati</taxon>
        <taxon>Actinomycetota</taxon>
        <taxon>Rubrobacteria</taxon>
        <taxon>Rubrobacterales</taxon>
        <taxon>Rubrobacteraceae</taxon>
        <taxon>environmental samples</taxon>
    </lineage>
</organism>
<feature type="compositionally biased region" description="Basic residues" evidence="1">
    <location>
        <begin position="52"/>
        <end position="61"/>
    </location>
</feature>
<dbReference type="EMBL" id="CADCVI010000223">
    <property type="protein sequence ID" value="CAA9489463.1"/>
    <property type="molecule type" value="Genomic_DNA"/>
</dbReference>
<reference evidence="2" key="1">
    <citation type="submission" date="2020-02" db="EMBL/GenBank/DDBJ databases">
        <authorList>
            <person name="Meier V. D."/>
        </authorList>
    </citation>
    <scope>NUCLEOTIDE SEQUENCE</scope>
    <source>
        <strain evidence="2">AVDCRST_MAG25</strain>
    </source>
</reference>
<dbReference type="AlphaFoldDB" id="A0A6J4SAV4"/>
<feature type="non-terminal residue" evidence="2">
    <location>
        <position position="1"/>
    </location>
</feature>
<accession>A0A6J4SAV4</accession>